<evidence type="ECO:0000256" key="1">
    <source>
        <dbReference type="SAM" id="Phobius"/>
    </source>
</evidence>
<dbReference type="InterPro" id="IPR005240">
    <property type="entry name" value="DUF389"/>
</dbReference>
<gene>
    <name evidence="2" type="ORF">OJ997_24160</name>
</gene>
<accession>A0A9X3SBA8</accession>
<feature type="transmembrane region" description="Helical" evidence="1">
    <location>
        <begin position="95"/>
        <end position="114"/>
    </location>
</feature>
<keyword evidence="1" id="KW-0472">Membrane</keyword>
<feature type="transmembrane region" description="Helical" evidence="1">
    <location>
        <begin position="38"/>
        <end position="55"/>
    </location>
</feature>
<sequence length="333" mass="33647">MSIVTGSRITHWLGGELRTADEVRDAVYLDAPPKLTRFWLLLVLSAVIASAGVIGNSTATVIGAMIIAPLATPIQGIAVALAGGELAALLKSASTLVTAAVAVAALGAVASWVLPEVVPAASNGQITSRVSPTVIDLVAAAATGLAGSLAIARRDIGDILPGVAIAISLVPPLAVVGITAADGAWHDTVGALLLFTTNVLAIIVAGTLLYSLLELLPQAADAPSMRRRPVYLVVAVAGAVVVLALSVVTYRTVQLHQREASARAIATSWAERGGEALIGVRYEGEALVVHVEGDAPGAGDAQLLSALTGAVPAGTPVELNRVPGERRALGTVP</sequence>
<reference evidence="2" key="1">
    <citation type="submission" date="2022-10" db="EMBL/GenBank/DDBJ databases">
        <title>The WGS of Solirubrobacter phytolaccae KCTC 29190.</title>
        <authorList>
            <person name="Jiang Z."/>
        </authorList>
    </citation>
    <scope>NUCLEOTIDE SEQUENCE</scope>
    <source>
        <strain evidence="2">KCTC 29190</strain>
    </source>
</reference>
<keyword evidence="1" id="KW-0812">Transmembrane</keyword>
<feature type="transmembrane region" description="Helical" evidence="1">
    <location>
        <begin position="61"/>
        <end position="83"/>
    </location>
</feature>
<dbReference type="Proteomes" id="UP001147653">
    <property type="component" value="Unassembled WGS sequence"/>
</dbReference>
<keyword evidence="3" id="KW-1185">Reference proteome</keyword>
<feature type="transmembrane region" description="Helical" evidence="1">
    <location>
        <begin position="192"/>
        <end position="210"/>
    </location>
</feature>
<name>A0A9X3SBA8_9ACTN</name>
<organism evidence="2 3">
    <name type="scientific">Solirubrobacter phytolaccae</name>
    <dbReference type="NCBI Taxonomy" id="1404360"/>
    <lineage>
        <taxon>Bacteria</taxon>
        <taxon>Bacillati</taxon>
        <taxon>Actinomycetota</taxon>
        <taxon>Thermoleophilia</taxon>
        <taxon>Solirubrobacterales</taxon>
        <taxon>Solirubrobacteraceae</taxon>
        <taxon>Solirubrobacter</taxon>
    </lineage>
</organism>
<evidence type="ECO:0000313" key="3">
    <source>
        <dbReference type="Proteomes" id="UP001147653"/>
    </source>
</evidence>
<feature type="transmembrane region" description="Helical" evidence="1">
    <location>
        <begin position="134"/>
        <end position="152"/>
    </location>
</feature>
<protein>
    <submittedName>
        <fullName evidence="2">DUF389 domain-containing protein</fullName>
    </submittedName>
</protein>
<evidence type="ECO:0000313" key="2">
    <source>
        <dbReference type="EMBL" id="MDA0183426.1"/>
    </source>
</evidence>
<dbReference type="EMBL" id="JAPDDP010000053">
    <property type="protein sequence ID" value="MDA0183426.1"/>
    <property type="molecule type" value="Genomic_DNA"/>
</dbReference>
<feature type="transmembrane region" description="Helical" evidence="1">
    <location>
        <begin position="230"/>
        <end position="250"/>
    </location>
</feature>
<dbReference type="AlphaFoldDB" id="A0A9X3SBA8"/>
<dbReference type="Pfam" id="PF04087">
    <property type="entry name" value="DUF389"/>
    <property type="match status" value="1"/>
</dbReference>
<dbReference type="PANTHER" id="PTHR20992">
    <property type="entry name" value="AT15442P-RELATED"/>
    <property type="match status" value="1"/>
</dbReference>
<proteinExistence type="predicted"/>
<keyword evidence="1" id="KW-1133">Transmembrane helix</keyword>
<dbReference type="PANTHER" id="PTHR20992:SF9">
    <property type="entry name" value="AT15442P-RELATED"/>
    <property type="match status" value="1"/>
</dbReference>
<feature type="transmembrane region" description="Helical" evidence="1">
    <location>
        <begin position="159"/>
        <end position="180"/>
    </location>
</feature>
<dbReference type="RefSeq" id="WP_270027815.1">
    <property type="nucleotide sequence ID" value="NZ_JAPDDP010000053.1"/>
</dbReference>
<comment type="caution">
    <text evidence="2">The sequence shown here is derived from an EMBL/GenBank/DDBJ whole genome shotgun (WGS) entry which is preliminary data.</text>
</comment>